<protein>
    <submittedName>
        <fullName evidence="1">Uncharacterized protein</fullName>
    </submittedName>
</protein>
<sequence length="187" mass="21026">ACNFPLQVQQHSAETRLTNRLLIAELLTSNLLSNSRLCTNPKDTLACNFILQMRGHSADTGLVKWLRIQMGEHPSYISRLNMNLKAFLATGPTIEMRSQRPWTSLLLQDPQHLALDSISTNLGIGPRVRQVNNTALQPLRSAWTSLTSDLWPWAHRTLIFTPITDSLMVTYRRASLCNNLSSGYLIG</sequence>
<keyword evidence="2" id="KW-1185">Reference proteome</keyword>
<gene>
    <name evidence="1" type="ORF">BJY01DRAFT_226858</name>
</gene>
<feature type="non-terminal residue" evidence="1">
    <location>
        <position position="1"/>
    </location>
</feature>
<dbReference type="EMBL" id="JBFXLU010000295">
    <property type="protein sequence ID" value="KAL2830942.1"/>
    <property type="molecule type" value="Genomic_DNA"/>
</dbReference>
<name>A0ABR4ITK9_9EURO</name>
<reference evidence="1 2" key="1">
    <citation type="submission" date="2024-07" db="EMBL/GenBank/DDBJ databases">
        <title>Section-level genome sequencing and comparative genomics of Aspergillus sections Usti and Cavernicolus.</title>
        <authorList>
            <consortium name="Lawrence Berkeley National Laboratory"/>
            <person name="Nybo J.L."/>
            <person name="Vesth T.C."/>
            <person name="Theobald S."/>
            <person name="Frisvad J.C."/>
            <person name="Larsen T.O."/>
            <person name="Kjaerboelling I."/>
            <person name="Rothschild-Mancinelli K."/>
            <person name="Lyhne E.K."/>
            <person name="Kogle M.E."/>
            <person name="Barry K."/>
            <person name="Clum A."/>
            <person name="Na H."/>
            <person name="Ledsgaard L."/>
            <person name="Lin J."/>
            <person name="Lipzen A."/>
            <person name="Kuo A."/>
            <person name="Riley R."/>
            <person name="Mondo S."/>
            <person name="Labutti K."/>
            <person name="Haridas S."/>
            <person name="Pangalinan J."/>
            <person name="Salamov A.A."/>
            <person name="Simmons B.A."/>
            <person name="Magnuson J.K."/>
            <person name="Chen J."/>
            <person name="Drula E."/>
            <person name="Henrissat B."/>
            <person name="Wiebenga A."/>
            <person name="Lubbers R.J."/>
            <person name="Gomes A.C."/>
            <person name="Makela M.R."/>
            <person name="Stajich J."/>
            <person name="Grigoriev I.V."/>
            <person name="Mortensen U.H."/>
            <person name="De Vries R.P."/>
            <person name="Baker S.E."/>
            <person name="Andersen M.R."/>
        </authorList>
    </citation>
    <scope>NUCLEOTIDE SEQUENCE [LARGE SCALE GENOMIC DNA]</scope>
    <source>
        <strain evidence="1 2">CBS 123904</strain>
    </source>
</reference>
<dbReference type="Proteomes" id="UP001610446">
    <property type="component" value="Unassembled WGS sequence"/>
</dbReference>
<evidence type="ECO:0000313" key="2">
    <source>
        <dbReference type="Proteomes" id="UP001610446"/>
    </source>
</evidence>
<evidence type="ECO:0000313" key="1">
    <source>
        <dbReference type="EMBL" id="KAL2830942.1"/>
    </source>
</evidence>
<accession>A0ABR4ITK9</accession>
<proteinExistence type="predicted"/>
<organism evidence="1 2">
    <name type="scientific">Aspergillus pseudoustus</name>
    <dbReference type="NCBI Taxonomy" id="1810923"/>
    <lineage>
        <taxon>Eukaryota</taxon>
        <taxon>Fungi</taxon>
        <taxon>Dikarya</taxon>
        <taxon>Ascomycota</taxon>
        <taxon>Pezizomycotina</taxon>
        <taxon>Eurotiomycetes</taxon>
        <taxon>Eurotiomycetidae</taxon>
        <taxon>Eurotiales</taxon>
        <taxon>Aspergillaceae</taxon>
        <taxon>Aspergillus</taxon>
        <taxon>Aspergillus subgen. Nidulantes</taxon>
    </lineage>
</organism>
<comment type="caution">
    <text evidence="1">The sequence shown here is derived from an EMBL/GenBank/DDBJ whole genome shotgun (WGS) entry which is preliminary data.</text>
</comment>